<evidence type="ECO:0000313" key="3">
    <source>
        <dbReference type="Proteomes" id="UP001057580"/>
    </source>
</evidence>
<dbReference type="GeneID" id="74943344"/>
<reference evidence="2" key="1">
    <citation type="submission" date="2022-09" db="EMBL/GenBank/DDBJ databases">
        <title>Diverse halophilic archaea isolated from saline environments.</title>
        <authorList>
            <person name="Cui H.-L."/>
        </authorList>
    </citation>
    <scope>NUCLEOTIDE SEQUENCE</scope>
    <source>
        <strain evidence="2">ZS-35-S2</strain>
    </source>
</reference>
<accession>A0A9E7QZT4</accession>
<keyword evidence="3" id="KW-1185">Reference proteome</keyword>
<dbReference type="Proteomes" id="UP001057580">
    <property type="component" value="Chromosome"/>
</dbReference>
<sequence length="152" mass="16540">MSKRDHRVERSLEEGRRTLSLMVSHSESLSNDCVDAIKTTLLLGTLLVGASRLPAYAGGGNAMVASLVLLTAGLGVGVYGYLSISWWLGSDGQDVRDIRDGQFSDEEVVDMYATKLEDTGRRNNRIRKLVAVSWILILIAIVTFLSLSGLVV</sequence>
<evidence type="ECO:0000313" key="2">
    <source>
        <dbReference type="EMBL" id="UWM53054.1"/>
    </source>
</evidence>
<keyword evidence="1" id="KW-0812">Transmembrane</keyword>
<feature type="transmembrane region" description="Helical" evidence="1">
    <location>
        <begin position="62"/>
        <end position="82"/>
    </location>
</feature>
<evidence type="ECO:0000256" key="1">
    <source>
        <dbReference type="SAM" id="Phobius"/>
    </source>
</evidence>
<keyword evidence="1" id="KW-1133">Transmembrane helix</keyword>
<dbReference type="RefSeq" id="WP_260592049.1">
    <property type="nucleotide sequence ID" value="NZ_CP104003.1"/>
</dbReference>
<dbReference type="AlphaFoldDB" id="A0A9E7QZT4"/>
<dbReference type="KEGG" id="ssai:N0B31_12940"/>
<organism evidence="2 3">
    <name type="scientific">Salinirubellus salinus</name>
    <dbReference type="NCBI Taxonomy" id="1364945"/>
    <lineage>
        <taxon>Archaea</taxon>
        <taxon>Methanobacteriati</taxon>
        <taxon>Methanobacteriota</taxon>
        <taxon>Stenosarchaea group</taxon>
        <taxon>Halobacteria</taxon>
        <taxon>Halobacteriales</taxon>
        <taxon>Natronomonadaceae</taxon>
        <taxon>Salinirubellus</taxon>
    </lineage>
</organism>
<dbReference type="EMBL" id="CP104003">
    <property type="protein sequence ID" value="UWM53054.1"/>
    <property type="molecule type" value="Genomic_DNA"/>
</dbReference>
<name>A0A9E7QZT4_9EURY</name>
<feature type="transmembrane region" description="Helical" evidence="1">
    <location>
        <begin position="129"/>
        <end position="151"/>
    </location>
</feature>
<proteinExistence type="predicted"/>
<protein>
    <submittedName>
        <fullName evidence="2">Uncharacterized protein</fullName>
    </submittedName>
</protein>
<gene>
    <name evidence="2" type="ORF">N0B31_12940</name>
</gene>
<keyword evidence="1" id="KW-0472">Membrane</keyword>